<proteinExistence type="predicted"/>
<dbReference type="RefSeq" id="WP_008221642.1">
    <property type="nucleotide sequence ID" value="NZ_BAFK01000011.1"/>
</dbReference>
<dbReference type="SFLD" id="SFLDS00019">
    <property type="entry name" value="Glutathione_Transferase_(cytos"/>
    <property type="match status" value="1"/>
</dbReference>
<dbReference type="InterPro" id="IPR004045">
    <property type="entry name" value="Glutathione_S-Trfase_N"/>
</dbReference>
<dbReference type="PANTHER" id="PTHR42673:SF4">
    <property type="entry name" value="MALEYLACETOACETATE ISOMERASE"/>
    <property type="match status" value="1"/>
</dbReference>
<dbReference type="SUPFAM" id="SSF52833">
    <property type="entry name" value="Thioredoxin-like"/>
    <property type="match status" value="1"/>
</dbReference>
<dbReference type="AlphaFoldDB" id="I1DYU9"/>
<dbReference type="InterPro" id="IPR036282">
    <property type="entry name" value="Glutathione-S-Trfase_C_sf"/>
</dbReference>
<reference evidence="2 3" key="1">
    <citation type="journal article" date="2012" name="J. Bacteriol.">
        <title>Genome Sequence of the Protease-Producing Bacterium Rheinheimera nanhaiensis E407-8T, Isolated from Deep-Sea Sediment of the South China Sea.</title>
        <authorList>
            <person name="Zhang X.-Y."/>
            <person name="Zhang Y.-J."/>
            <person name="Qin Q.-L."/>
            <person name="Xie B.-B."/>
            <person name="Chen X.-L."/>
            <person name="Zhou B.-C."/>
            <person name="Zhang Y.-Z."/>
        </authorList>
    </citation>
    <scope>NUCLEOTIDE SEQUENCE [LARGE SCALE GENOMIC DNA]</scope>
    <source>
        <strain evidence="2 3">E407-8</strain>
    </source>
</reference>
<dbReference type="GO" id="GO:0004364">
    <property type="term" value="F:glutathione transferase activity"/>
    <property type="evidence" value="ECO:0007669"/>
    <property type="project" value="UniProtKB-EC"/>
</dbReference>
<comment type="caution">
    <text evidence="2">The sequence shown here is derived from an EMBL/GenBank/DDBJ whole genome shotgun (WGS) entry which is preliminary data.</text>
</comment>
<dbReference type="Proteomes" id="UP000004374">
    <property type="component" value="Unassembled WGS sequence"/>
</dbReference>
<evidence type="ECO:0000313" key="3">
    <source>
        <dbReference type="Proteomes" id="UP000004374"/>
    </source>
</evidence>
<keyword evidence="3" id="KW-1185">Reference proteome</keyword>
<dbReference type="SUPFAM" id="SSF47616">
    <property type="entry name" value="GST C-terminal domain-like"/>
    <property type="match status" value="1"/>
</dbReference>
<accession>I1DYU9</accession>
<dbReference type="Gene3D" id="1.20.1050.10">
    <property type="match status" value="1"/>
</dbReference>
<protein>
    <submittedName>
        <fullName evidence="2">Glutathione S-transferase</fullName>
        <ecNumber evidence="2">2.5.1.18</ecNumber>
    </submittedName>
</protein>
<name>I1DYU9_9GAMM</name>
<gene>
    <name evidence="2" type="primary">gst</name>
    <name evidence="2" type="ORF">RNAN_2219</name>
</gene>
<dbReference type="InterPro" id="IPR036249">
    <property type="entry name" value="Thioredoxin-like_sf"/>
</dbReference>
<dbReference type="OrthoDB" id="9799538at2"/>
<dbReference type="Pfam" id="PF13410">
    <property type="entry name" value="GST_C_2"/>
    <property type="match status" value="1"/>
</dbReference>
<keyword evidence="2" id="KW-0808">Transferase</keyword>
<organism evidence="2 3">
    <name type="scientific">Rheinheimera nanhaiensis E407-8</name>
    <dbReference type="NCBI Taxonomy" id="562729"/>
    <lineage>
        <taxon>Bacteria</taxon>
        <taxon>Pseudomonadati</taxon>
        <taxon>Pseudomonadota</taxon>
        <taxon>Gammaproteobacteria</taxon>
        <taxon>Chromatiales</taxon>
        <taxon>Chromatiaceae</taxon>
        <taxon>Rheinheimera</taxon>
    </lineage>
</organism>
<dbReference type="CDD" id="cd03043">
    <property type="entry name" value="GST_N_1"/>
    <property type="match status" value="1"/>
</dbReference>
<dbReference type="EMBL" id="BAFK01000011">
    <property type="protein sequence ID" value="GAB59227.1"/>
    <property type="molecule type" value="Genomic_DNA"/>
</dbReference>
<dbReference type="Gene3D" id="3.40.30.10">
    <property type="entry name" value="Glutaredoxin"/>
    <property type="match status" value="1"/>
</dbReference>
<dbReference type="GO" id="GO:0006559">
    <property type="term" value="P:L-phenylalanine catabolic process"/>
    <property type="evidence" value="ECO:0007669"/>
    <property type="project" value="TreeGrafter"/>
</dbReference>
<dbReference type="PROSITE" id="PS50404">
    <property type="entry name" value="GST_NTER"/>
    <property type="match status" value="1"/>
</dbReference>
<dbReference type="Pfam" id="PF13409">
    <property type="entry name" value="GST_N_2"/>
    <property type="match status" value="1"/>
</dbReference>
<dbReference type="GO" id="GO:0016034">
    <property type="term" value="F:maleylacetoacetate isomerase activity"/>
    <property type="evidence" value="ECO:0007669"/>
    <property type="project" value="TreeGrafter"/>
</dbReference>
<dbReference type="GO" id="GO:0006749">
    <property type="term" value="P:glutathione metabolic process"/>
    <property type="evidence" value="ECO:0007669"/>
    <property type="project" value="TreeGrafter"/>
</dbReference>
<evidence type="ECO:0000313" key="2">
    <source>
        <dbReference type="EMBL" id="GAB59227.1"/>
    </source>
</evidence>
<dbReference type="InterPro" id="IPR040079">
    <property type="entry name" value="Glutathione_S-Trfase"/>
</dbReference>
<feature type="domain" description="GST N-terminal" evidence="1">
    <location>
        <begin position="2"/>
        <end position="82"/>
    </location>
</feature>
<dbReference type="EC" id="2.5.1.18" evidence="2"/>
<dbReference type="CDD" id="cd03194">
    <property type="entry name" value="GST_C_3"/>
    <property type="match status" value="1"/>
</dbReference>
<dbReference type="STRING" id="562729.RNAN_2219"/>
<evidence type="ECO:0000259" key="1">
    <source>
        <dbReference type="PROSITE" id="PS50404"/>
    </source>
</evidence>
<dbReference type="PANTHER" id="PTHR42673">
    <property type="entry name" value="MALEYLACETOACETATE ISOMERASE"/>
    <property type="match status" value="1"/>
</dbReference>
<sequence length="229" mass="26064">MRELYIANKNYSSWSLRPWLLMRQLQIPFIEQLVPFSQQGNFAKFRTFSPSGKVPCLVQQQLVVWDSLAITEYLYEHHTAVWPKDSKARAFARCAAAEMHSGFSALRNSCGMSCRHRVRLHQISASLQQDLDRLSELFEQGLSEFGGPFLAGSQFSAADAFFAPVAFRMQSYGLVFSETAQQYLQRLLALPAMQDWYQQALAEPWLDEAHDEEVARHGQITADLAQHSG</sequence>